<accession>M4B1Q1</accession>
<dbReference type="EnsemblProtists" id="HpaT800198">
    <property type="protein sequence ID" value="HpaP800198"/>
    <property type="gene ID" value="HpaG800198"/>
</dbReference>
<reference evidence="1" key="2">
    <citation type="submission" date="2015-06" db="UniProtKB">
        <authorList>
            <consortium name="EnsemblProtists"/>
        </authorList>
    </citation>
    <scope>IDENTIFICATION</scope>
    <source>
        <strain evidence="1">Emoy2</strain>
    </source>
</reference>
<dbReference type="EMBL" id="JH597776">
    <property type="status" value="NOT_ANNOTATED_CDS"/>
    <property type="molecule type" value="Genomic_DNA"/>
</dbReference>
<evidence type="ECO:0008006" key="3">
    <source>
        <dbReference type="Google" id="ProtNLM"/>
    </source>
</evidence>
<protein>
    <recommendedName>
        <fullName evidence="3">RxLR effector candidate protein</fullName>
    </recommendedName>
</protein>
<dbReference type="Proteomes" id="UP000011713">
    <property type="component" value="Unassembled WGS sequence"/>
</dbReference>
<dbReference type="AlphaFoldDB" id="M4B1Q1"/>
<sequence>MVLKGMNEPRFADEGFVSNAVGNDKPPVDFIGSLLSITVDVRDVEKLLDPLLAVFGGVAKLAPFLAALKKSGTRKHVEHLQRALMMRWLRSGKSVDDIFELLELSKVSKTDLTYEHLDTFVEYFSLYRSKHRYGGGAAKLAPLLAALKKSGTSRHQAEKVQNAMLKRWLVSNTKLDTVFDVLKLSELTERGLTYENLDTFSRYIEVHNERNPRAKTDTFTYLRNKFGGGKLGVMVLKGMNEPRFADEGFVSNAVGNDKPPVDFIGSLLSITVDVRDVEKLLDPLLAVFGGVAKLAPFLAALKKSGTSRHQAEQVQNAMLKRWLVRNTKLDAVFDMLELSELMEKGLTYENLDTFSRYIEVHNEQNPLAKTDTFTYLRNKFGDGKLTVMVLKGMKVPQFADEGFVFNEVGNYQLVANFIDGLLSVVVGVENLLDPLLAAFGDAAKLLTVLKIVKESGICRHEAEQLQRALLTRVAYERGGQ</sequence>
<dbReference type="InParanoid" id="M4B1Q1"/>
<name>M4B1Q1_HYAAE</name>
<organism evidence="1 2">
    <name type="scientific">Hyaloperonospora arabidopsidis (strain Emoy2)</name>
    <name type="common">Downy mildew agent</name>
    <name type="synonym">Peronospora arabidopsidis</name>
    <dbReference type="NCBI Taxonomy" id="559515"/>
    <lineage>
        <taxon>Eukaryota</taxon>
        <taxon>Sar</taxon>
        <taxon>Stramenopiles</taxon>
        <taxon>Oomycota</taxon>
        <taxon>Peronosporomycetes</taxon>
        <taxon>Peronosporales</taxon>
        <taxon>Peronosporaceae</taxon>
        <taxon>Hyaloperonospora</taxon>
    </lineage>
</organism>
<dbReference type="HOGENOM" id="CLU_569198_0_0_1"/>
<keyword evidence="2" id="KW-1185">Reference proteome</keyword>
<proteinExistence type="predicted"/>
<reference evidence="2" key="1">
    <citation type="journal article" date="2010" name="Science">
        <title>Signatures of adaptation to obligate biotrophy in the Hyaloperonospora arabidopsidis genome.</title>
        <authorList>
            <person name="Baxter L."/>
            <person name="Tripathy S."/>
            <person name="Ishaque N."/>
            <person name="Boot N."/>
            <person name="Cabral A."/>
            <person name="Kemen E."/>
            <person name="Thines M."/>
            <person name="Ah-Fong A."/>
            <person name="Anderson R."/>
            <person name="Badejoko W."/>
            <person name="Bittner-Eddy P."/>
            <person name="Boore J.L."/>
            <person name="Chibucos M.C."/>
            <person name="Coates M."/>
            <person name="Dehal P."/>
            <person name="Delehaunty K."/>
            <person name="Dong S."/>
            <person name="Downton P."/>
            <person name="Dumas B."/>
            <person name="Fabro G."/>
            <person name="Fronick C."/>
            <person name="Fuerstenberg S.I."/>
            <person name="Fulton L."/>
            <person name="Gaulin E."/>
            <person name="Govers F."/>
            <person name="Hughes L."/>
            <person name="Humphray S."/>
            <person name="Jiang R.H."/>
            <person name="Judelson H."/>
            <person name="Kamoun S."/>
            <person name="Kyung K."/>
            <person name="Meijer H."/>
            <person name="Minx P."/>
            <person name="Morris P."/>
            <person name="Nelson J."/>
            <person name="Phuntumart V."/>
            <person name="Qutob D."/>
            <person name="Rehmany A."/>
            <person name="Rougon-Cardoso A."/>
            <person name="Ryden P."/>
            <person name="Torto-Alalibo T."/>
            <person name="Studholme D."/>
            <person name="Wang Y."/>
            <person name="Win J."/>
            <person name="Wood J."/>
            <person name="Clifton S.W."/>
            <person name="Rogers J."/>
            <person name="Van den Ackerveken G."/>
            <person name="Jones J.D."/>
            <person name="McDowell J.M."/>
            <person name="Beynon J."/>
            <person name="Tyler B.M."/>
        </authorList>
    </citation>
    <scope>NUCLEOTIDE SEQUENCE [LARGE SCALE GENOMIC DNA]</scope>
    <source>
        <strain evidence="2">Emoy2</strain>
    </source>
</reference>
<evidence type="ECO:0000313" key="1">
    <source>
        <dbReference type="EnsemblProtists" id="HpaP800198"/>
    </source>
</evidence>
<evidence type="ECO:0000313" key="2">
    <source>
        <dbReference type="Proteomes" id="UP000011713"/>
    </source>
</evidence>
<dbReference type="VEuPathDB" id="FungiDB:HpaG800198"/>